<dbReference type="InterPro" id="IPR000719">
    <property type="entry name" value="Prot_kinase_dom"/>
</dbReference>
<dbReference type="InterPro" id="IPR011009">
    <property type="entry name" value="Kinase-like_dom_sf"/>
</dbReference>
<feature type="compositionally biased region" description="Low complexity" evidence="9">
    <location>
        <begin position="90"/>
        <end position="105"/>
    </location>
</feature>
<keyword evidence="4" id="KW-0547">Nucleotide-binding</keyword>
<keyword evidence="6" id="KW-0067">ATP-binding</keyword>
<accession>A0A167QX12</accession>
<dbReference type="GO" id="GO:0007346">
    <property type="term" value="P:regulation of mitotic cell cycle"/>
    <property type="evidence" value="ECO:0007669"/>
    <property type="project" value="TreeGrafter"/>
</dbReference>
<dbReference type="GO" id="GO:0005524">
    <property type="term" value="F:ATP binding"/>
    <property type="evidence" value="ECO:0007669"/>
    <property type="project" value="UniProtKB-KW"/>
</dbReference>
<gene>
    <name evidence="11" type="ORF">SPI_06934</name>
</gene>
<dbReference type="PANTHER" id="PTHR24056">
    <property type="entry name" value="CELL DIVISION PROTEIN KINASE"/>
    <property type="match status" value="1"/>
</dbReference>
<dbReference type="OrthoDB" id="1732493at2759"/>
<comment type="catalytic activity">
    <reaction evidence="7">
        <text>L-threonyl-[protein] + ATP = O-phospho-L-threonyl-[protein] + ADP + H(+)</text>
        <dbReference type="Rhea" id="RHEA:46608"/>
        <dbReference type="Rhea" id="RHEA-COMP:11060"/>
        <dbReference type="Rhea" id="RHEA-COMP:11605"/>
        <dbReference type="ChEBI" id="CHEBI:15378"/>
        <dbReference type="ChEBI" id="CHEBI:30013"/>
        <dbReference type="ChEBI" id="CHEBI:30616"/>
        <dbReference type="ChEBI" id="CHEBI:61977"/>
        <dbReference type="ChEBI" id="CHEBI:456216"/>
        <dbReference type="EC" id="2.7.11.22"/>
    </reaction>
</comment>
<evidence type="ECO:0000256" key="7">
    <source>
        <dbReference type="ARBA" id="ARBA00047811"/>
    </source>
</evidence>
<organism evidence="11 12">
    <name type="scientific">Niveomyces insectorum RCEF 264</name>
    <dbReference type="NCBI Taxonomy" id="1081102"/>
    <lineage>
        <taxon>Eukaryota</taxon>
        <taxon>Fungi</taxon>
        <taxon>Dikarya</taxon>
        <taxon>Ascomycota</taxon>
        <taxon>Pezizomycotina</taxon>
        <taxon>Sordariomycetes</taxon>
        <taxon>Hypocreomycetidae</taxon>
        <taxon>Hypocreales</taxon>
        <taxon>Cordycipitaceae</taxon>
        <taxon>Niveomyces</taxon>
    </lineage>
</organism>
<dbReference type="GO" id="GO:0004693">
    <property type="term" value="F:cyclin-dependent protein serine/threonine kinase activity"/>
    <property type="evidence" value="ECO:0007669"/>
    <property type="project" value="UniProtKB-EC"/>
</dbReference>
<evidence type="ECO:0000256" key="1">
    <source>
        <dbReference type="ARBA" id="ARBA00012425"/>
    </source>
</evidence>
<proteinExistence type="predicted"/>
<keyword evidence="2" id="KW-0723">Serine/threonine-protein kinase</keyword>
<evidence type="ECO:0000256" key="9">
    <source>
        <dbReference type="SAM" id="MobiDB-lite"/>
    </source>
</evidence>
<evidence type="ECO:0000313" key="12">
    <source>
        <dbReference type="Proteomes" id="UP000076874"/>
    </source>
</evidence>
<feature type="compositionally biased region" description="Basic and acidic residues" evidence="9">
    <location>
        <begin position="56"/>
        <end position="89"/>
    </location>
</feature>
<dbReference type="EMBL" id="AZHD01000013">
    <property type="protein sequence ID" value="OAA58049.1"/>
    <property type="molecule type" value="Genomic_DNA"/>
</dbReference>
<dbReference type="PROSITE" id="PS50011">
    <property type="entry name" value="PROTEIN_KINASE_DOM"/>
    <property type="match status" value="1"/>
</dbReference>
<evidence type="ECO:0000256" key="6">
    <source>
        <dbReference type="ARBA" id="ARBA00022840"/>
    </source>
</evidence>
<dbReference type="SUPFAM" id="SSF56112">
    <property type="entry name" value="Protein kinase-like (PK-like)"/>
    <property type="match status" value="1"/>
</dbReference>
<keyword evidence="12" id="KW-1185">Reference proteome</keyword>
<evidence type="ECO:0000256" key="4">
    <source>
        <dbReference type="ARBA" id="ARBA00022741"/>
    </source>
</evidence>
<sequence>MASAAKSRWADTEEDAAFDAKRRKDKEEKKRLKAAERARKEAAAREQQQPQQADGRYGHRHSEDRPSKRRKLTPERGEGFDEGWRDDAARGTTQRTTTTSTATAAAGGGGEGPLLRLAGGALSGPCRSVEHYEKLNDIEEGAYGWVARARDRATGRVVALKRLKLDAADRGGVPVTGLREIQLLKDCAHRNVVALHEVVVGERRPLDR</sequence>
<dbReference type="Pfam" id="PF00069">
    <property type="entry name" value="Pkinase"/>
    <property type="match status" value="1"/>
</dbReference>
<name>A0A167QX12_9HYPO</name>
<feature type="compositionally biased region" description="Basic and acidic residues" evidence="9">
    <location>
        <begin position="18"/>
        <end position="44"/>
    </location>
</feature>
<protein>
    <recommendedName>
        <fullName evidence="1">cyclin-dependent kinase</fullName>
        <ecNumber evidence="1">2.7.11.22</ecNumber>
    </recommendedName>
</protein>
<dbReference type="GO" id="GO:0005634">
    <property type="term" value="C:nucleus"/>
    <property type="evidence" value="ECO:0007669"/>
    <property type="project" value="TreeGrafter"/>
</dbReference>
<keyword evidence="3" id="KW-0808">Transferase</keyword>
<evidence type="ECO:0000313" key="11">
    <source>
        <dbReference type="EMBL" id="OAA58049.1"/>
    </source>
</evidence>
<dbReference type="STRING" id="1081102.A0A167QX12"/>
<evidence type="ECO:0000256" key="8">
    <source>
        <dbReference type="ARBA" id="ARBA00048367"/>
    </source>
</evidence>
<evidence type="ECO:0000259" key="10">
    <source>
        <dbReference type="PROSITE" id="PS50011"/>
    </source>
</evidence>
<comment type="caution">
    <text evidence="11">The sequence shown here is derived from an EMBL/GenBank/DDBJ whole genome shotgun (WGS) entry which is preliminary data.</text>
</comment>
<feature type="domain" description="Protein kinase" evidence="10">
    <location>
        <begin position="132"/>
        <end position="208"/>
    </location>
</feature>
<dbReference type="AlphaFoldDB" id="A0A167QX12"/>
<comment type="catalytic activity">
    <reaction evidence="8">
        <text>L-seryl-[protein] + ATP = O-phospho-L-seryl-[protein] + ADP + H(+)</text>
        <dbReference type="Rhea" id="RHEA:17989"/>
        <dbReference type="Rhea" id="RHEA-COMP:9863"/>
        <dbReference type="Rhea" id="RHEA-COMP:11604"/>
        <dbReference type="ChEBI" id="CHEBI:15378"/>
        <dbReference type="ChEBI" id="CHEBI:29999"/>
        <dbReference type="ChEBI" id="CHEBI:30616"/>
        <dbReference type="ChEBI" id="CHEBI:83421"/>
        <dbReference type="ChEBI" id="CHEBI:456216"/>
        <dbReference type="EC" id="2.7.11.22"/>
    </reaction>
</comment>
<reference evidence="11 12" key="1">
    <citation type="journal article" date="2016" name="Genome Biol. Evol.">
        <title>Divergent and convergent evolution of fungal pathogenicity.</title>
        <authorList>
            <person name="Shang Y."/>
            <person name="Xiao G."/>
            <person name="Zheng P."/>
            <person name="Cen K."/>
            <person name="Zhan S."/>
            <person name="Wang C."/>
        </authorList>
    </citation>
    <scope>NUCLEOTIDE SEQUENCE [LARGE SCALE GENOMIC DNA]</scope>
    <source>
        <strain evidence="11 12">RCEF 264</strain>
    </source>
</reference>
<dbReference type="InterPro" id="IPR050108">
    <property type="entry name" value="CDK"/>
</dbReference>
<feature type="region of interest" description="Disordered" evidence="9">
    <location>
        <begin position="1"/>
        <end position="111"/>
    </location>
</feature>
<evidence type="ECO:0000256" key="3">
    <source>
        <dbReference type="ARBA" id="ARBA00022679"/>
    </source>
</evidence>
<dbReference type="Gene3D" id="3.30.200.20">
    <property type="entry name" value="Phosphorylase Kinase, domain 1"/>
    <property type="match status" value="1"/>
</dbReference>
<dbReference type="PANTHER" id="PTHR24056:SF107">
    <property type="entry name" value="CYCLIN-DEPENDENT KINASE 11A-RELATED"/>
    <property type="match status" value="1"/>
</dbReference>
<dbReference type="EC" id="2.7.11.22" evidence="1"/>
<evidence type="ECO:0000256" key="2">
    <source>
        <dbReference type="ARBA" id="ARBA00022527"/>
    </source>
</evidence>
<keyword evidence="5 11" id="KW-0418">Kinase</keyword>
<dbReference type="Proteomes" id="UP000076874">
    <property type="component" value="Unassembled WGS sequence"/>
</dbReference>
<evidence type="ECO:0000256" key="5">
    <source>
        <dbReference type="ARBA" id="ARBA00022777"/>
    </source>
</evidence>